<dbReference type="RefSeq" id="WP_094015482.1">
    <property type="nucleotide sequence ID" value="NZ_NMQW01000019.1"/>
</dbReference>
<dbReference type="InterPro" id="IPR036291">
    <property type="entry name" value="NAD(P)-bd_dom_sf"/>
</dbReference>
<dbReference type="InterPro" id="IPR001509">
    <property type="entry name" value="Epimerase_deHydtase"/>
</dbReference>
<organism evidence="2 3">
    <name type="scientific">Paenibacillus rigui</name>
    <dbReference type="NCBI Taxonomy" id="554312"/>
    <lineage>
        <taxon>Bacteria</taxon>
        <taxon>Bacillati</taxon>
        <taxon>Bacillota</taxon>
        <taxon>Bacilli</taxon>
        <taxon>Bacillales</taxon>
        <taxon>Paenibacillaceae</taxon>
        <taxon>Paenibacillus</taxon>
    </lineage>
</organism>
<dbReference type="GO" id="GO:0005737">
    <property type="term" value="C:cytoplasm"/>
    <property type="evidence" value="ECO:0007669"/>
    <property type="project" value="TreeGrafter"/>
</dbReference>
<evidence type="ECO:0000313" key="3">
    <source>
        <dbReference type="Proteomes" id="UP000215509"/>
    </source>
</evidence>
<dbReference type="EMBL" id="NMQW01000019">
    <property type="protein sequence ID" value="OXM85677.1"/>
    <property type="molecule type" value="Genomic_DNA"/>
</dbReference>
<dbReference type="OrthoDB" id="9807212at2"/>
<sequence>MRVFVTGATGFVGSAVVPELLAAGHQVVGLARSDEGAAALKAAGADVHRGTLNDLDSLQNGAAAADGVIHLAFIHNFSDYAAAAETDRQAIEAIGAALQGSNKPFVVTAGTLMLSPGRLGTEEDTLPPNTLRHSEKTAIGLVERGVRSSIVRLAPSVHGPGDHGFVPELIRIARDKGVSAYIGDGSNRWPAVHRIDAARLFRLAVEAAPAGSRLHGVGDEGVPFRDIAGVIGRHLNLPVASISHEEASAHFGWIGAFASADNPASSAKTQDLLGWKPVHPTLIQDLEEGHYFNG</sequence>
<dbReference type="Gene3D" id="3.40.50.720">
    <property type="entry name" value="NAD(P)-binding Rossmann-like Domain"/>
    <property type="match status" value="1"/>
</dbReference>
<dbReference type="PANTHER" id="PTHR48079">
    <property type="entry name" value="PROTEIN YEEZ"/>
    <property type="match status" value="1"/>
</dbReference>
<gene>
    <name evidence="2" type="ORF">CF651_13945</name>
</gene>
<dbReference type="Pfam" id="PF01370">
    <property type="entry name" value="Epimerase"/>
    <property type="match status" value="1"/>
</dbReference>
<feature type="domain" description="NAD-dependent epimerase/dehydratase" evidence="1">
    <location>
        <begin position="3"/>
        <end position="208"/>
    </location>
</feature>
<dbReference type="AlphaFoldDB" id="A0A229UQ50"/>
<evidence type="ECO:0000259" key="1">
    <source>
        <dbReference type="Pfam" id="PF01370"/>
    </source>
</evidence>
<dbReference type="PANTHER" id="PTHR48079:SF9">
    <property type="entry name" value="PUTATIVE-RELATED"/>
    <property type="match status" value="1"/>
</dbReference>
<dbReference type="CDD" id="cd05262">
    <property type="entry name" value="SDR_a7"/>
    <property type="match status" value="1"/>
</dbReference>
<name>A0A229UQ50_9BACL</name>
<accession>A0A229UQ50</accession>
<proteinExistence type="predicted"/>
<dbReference type="GO" id="GO:0004029">
    <property type="term" value="F:aldehyde dehydrogenase (NAD+) activity"/>
    <property type="evidence" value="ECO:0007669"/>
    <property type="project" value="TreeGrafter"/>
</dbReference>
<comment type="caution">
    <text evidence="2">The sequence shown here is derived from an EMBL/GenBank/DDBJ whole genome shotgun (WGS) entry which is preliminary data.</text>
</comment>
<keyword evidence="3" id="KW-1185">Reference proteome</keyword>
<dbReference type="Proteomes" id="UP000215509">
    <property type="component" value="Unassembled WGS sequence"/>
</dbReference>
<evidence type="ECO:0000313" key="2">
    <source>
        <dbReference type="EMBL" id="OXM85677.1"/>
    </source>
</evidence>
<reference evidence="2 3" key="1">
    <citation type="submission" date="2017-07" db="EMBL/GenBank/DDBJ databases">
        <title>Genome sequencing and assembly of Paenibacillus rigui.</title>
        <authorList>
            <person name="Mayilraj S."/>
        </authorList>
    </citation>
    <scope>NUCLEOTIDE SEQUENCE [LARGE SCALE GENOMIC DNA]</scope>
    <source>
        <strain evidence="2 3">JCM 16352</strain>
    </source>
</reference>
<dbReference type="InterPro" id="IPR051783">
    <property type="entry name" value="NAD(P)-dependent_oxidoreduct"/>
</dbReference>
<dbReference type="SUPFAM" id="SSF51735">
    <property type="entry name" value="NAD(P)-binding Rossmann-fold domains"/>
    <property type="match status" value="1"/>
</dbReference>
<protein>
    <submittedName>
        <fullName evidence="2">3-beta hydroxysteroid dehydrogenase</fullName>
    </submittedName>
</protein>